<dbReference type="Proteomes" id="UP000615446">
    <property type="component" value="Unassembled WGS sequence"/>
</dbReference>
<proteinExistence type="predicted"/>
<dbReference type="EMBL" id="BLAL01000013">
    <property type="protein sequence ID" value="GES75074.1"/>
    <property type="molecule type" value="Genomic_DNA"/>
</dbReference>
<evidence type="ECO:0000313" key="2">
    <source>
        <dbReference type="EMBL" id="GES75074.1"/>
    </source>
</evidence>
<dbReference type="OrthoDB" id="5410741at2759"/>
<gene>
    <name evidence="2" type="ORF">RCL2_000252900</name>
</gene>
<dbReference type="InterPro" id="IPR036397">
    <property type="entry name" value="RNaseH_sf"/>
</dbReference>
<comment type="caution">
    <text evidence="2">The sequence shown here is derived from an EMBL/GenBank/DDBJ whole genome shotgun (WGS) entry which is preliminary data.</text>
</comment>
<dbReference type="AlphaFoldDB" id="A0A8H3KWH4"/>
<name>A0A8H3KWH4_9GLOM</name>
<feature type="domain" description="Tc1-like transposase DDE" evidence="1">
    <location>
        <begin position="27"/>
        <end position="163"/>
    </location>
</feature>
<protein>
    <submittedName>
        <fullName evidence="2">IS630 family transposase</fullName>
    </submittedName>
</protein>
<dbReference type="Gene3D" id="3.30.420.10">
    <property type="entry name" value="Ribonuclease H-like superfamily/Ribonuclease H"/>
    <property type="match status" value="1"/>
</dbReference>
<organism evidence="2 3">
    <name type="scientific">Rhizophagus clarus</name>
    <dbReference type="NCBI Taxonomy" id="94130"/>
    <lineage>
        <taxon>Eukaryota</taxon>
        <taxon>Fungi</taxon>
        <taxon>Fungi incertae sedis</taxon>
        <taxon>Mucoromycota</taxon>
        <taxon>Glomeromycotina</taxon>
        <taxon>Glomeromycetes</taxon>
        <taxon>Glomerales</taxon>
        <taxon>Glomeraceae</taxon>
        <taxon>Rhizophagus</taxon>
    </lineage>
</organism>
<dbReference type="PANTHER" id="PTHR23022">
    <property type="entry name" value="TRANSPOSABLE ELEMENT-RELATED"/>
    <property type="match status" value="1"/>
</dbReference>
<reference evidence="2" key="1">
    <citation type="submission" date="2019-10" db="EMBL/GenBank/DDBJ databases">
        <title>Conservation and host-specific expression of non-tandemly repeated heterogenous ribosome RNA gene in arbuscular mycorrhizal fungi.</title>
        <authorList>
            <person name="Maeda T."/>
            <person name="Kobayashi Y."/>
            <person name="Nakagawa T."/>
            <person name="Ezawa T."/>
            <person name="Yamaguchi K."/>
            <person name="Bino T."/>
            <person name="Nishimoto Y."/>
            <person name="Shigenobu S."/>
            <person name="Kawaguchi M."/>
        </authorList>
    </citation>
    <scope>NUCLEOTIDE SEQUENCE</scope>
    <source>
        <strain evidence="2">HR1</strain>
    </source>
</reference>
<sequence length="207" mass="23972">MIVKHNHFTTASEMKAQLEEKNSELEVVFSDETTIQMFCNTLPEWSRDKKPVTLMVKHLLKVHVWGAISVKGKIGMHMFTENLDHHLYHQILNENLYGNASAMHGSRWVFQQDNDPKHTSRNVQGNLETHLPGQVLSWPSYSPDLNPIENVWAILKKNVEKKIKSMVAQKKKISKEIFFNIIRKEWDDIENIGIVNCINSMPSRIKA</sequence>
<evidence type="ECO:0000313" key="3">
    <source>
        <dbReference type="Proteomes" id="UP000615446"/>
    </source>
</evidence>
<dbReference type="InterPro" id="IPR038717">
    <property type="entry name" value="Tc1-like_DDE_dom"/>
</dbReference>
<dbReference type="GO" id="GO:0003676">
    <property type="term" value="F:nucleic acid binding"/>
    <property type="evidence" value="ECO:0007669"/>
    <property type="project" value="InterPro"/>
</dbReference>
<dbReference type="Pfam" id="PF13358">
    <property type="entry name" value="DDE_3"/>
    <property type="match status" value="1"/>
</dbReference>
<dbReference type="PANTHER" id="PTHR23022:SF119">
    <property type="entry name" value="TC1-LIKE TRANSPOSASE DDE DOMAIN-CONTAINING PROTEIN"/>
    <property type="match status" value="1"/>
</dbReference>
<evidence type="ECO:0000259" key="1">
    <source>
        <dbReference type="Pfam" id="PF13358"/>
    </source>
</evidence>
<accession>A0A8H3KWH4</accession>
<dbReference type="InterPro" id="IPR052338">
    <property type="entry name" value="Transposase_5"/>
</dbReference>